<gene>
    <name evidence="1" type="ORF">E4100_02350</name>
</gene>
<dbReference type="AlphaFoldDB" id="A0A4Z0D962"/>
<dbReference type="RefSeq" id="WP_135270427.1">
    <property type="nucleotide sequence ID" value="NZ_SRIB01000002.1"/>
</dbReference>
<name>A0A4Z0D962_9FIRM</name>
<evidence type="ECO:0000313" key="1">
    <source>
        <dbReference type="EMBL" id="TFZ41439.1"/>
    </source>
</evidence>
<proteinExistence type="predicted"/>
<evidence type="ECO:0000313" key="2">
    <source>
        <dbReference type="Proteomes" id="UP000298381"/>
    </source>
</evidence>
<reference evidence="1 2" key="1">
    <citation type="submission" date="2019-03" db="EMBL/GenBank/DDBJ databases">
        <title>Draft genome sequence data and analysis of a Fermenting Bacterium, Soehngenia longevitae strain 1933PT, isolated from petroleum reservoir in Azerbaijan.</title>
        <authorList>
            <person name="Grouzdev D.S."/>
            <person name="Bidzhieva S.K."/>
            <person name="Sokolova D.S."/>
            <person name="Tourova T.P."/>
            <person name="Poltaraus A.B."/>
            <person name="Nazina T.N."/>
        </authorList>
    </citation>
    <scope>NUCLEOTIDE SEQUENCE [LARGE SCALE GENOMIC DNA]</scope>
    <source>
        <strain evidence="1 2">1933P</strain>
    </source>
</reference>
<accession>A0A4Z0D962</accession>
<dbReference type="Proteomes" id="UP000298381">
    <property type="component" value="Unassembled WGS sequence"/>
</dbReference>
<protein>
    <submittedName>
        <fullName evidence="1">Uncharacterized protein</fullName>
    </submittedName>
</protein>
<dbReference type="EMBL" id="SRIB01000002">
    <property type="protein sequence ID" value="TFZ41439.1"/>
    <property type="molecule type" value="Genomic_DNA"/>
</dbReference>
<comment type="caution">
    <text evidence="1">The sequence shown here is derived from an EMBL/GenBank/DDBJ whole genome shotgun (WGS) entry which is preliminary data.</text>
</comment>
<keyword evidence="2" id="KW-1185">Reference proteome</keyword>
<sequence>MQLLDLIKEQYKIISIIGMSKNAGKTTTLNEIISEAYEEDIPIGISSIGRDGESLDIVTETEKPKIWVSENTYVATAQSLLLLSDANVEIMMTTNYRTPLGEVVIGKVRSAGYIQLAGPQTLKEMKKVSEDMLNLGAKFVIIDGSLDRKSQAAPAISDATILATGAAISRDLNRVVEETLHTISLLRLKKVENKYENILKSLLEESTIAIVDEDFKIERLKYKTALGMGREISEHIKENSRYLLIPGSLVKSTISELLSSTHHYKNLTIAVSDGTKIFIPPKDYLHFLRMGLKLEVVYPINLIGVTVNPYSPYGYYFEPEELLKKMKSYIKDIPVIDIMIGG</sequence>
<organism evidence="1 2">
    <name type="scientific">Soehngenia longivitae</name>
    <dbReference type="NCBI Taxonomy" id="2562294"/>
    <lineage>
        <taxon>Bacteria</taxon>
        <taxon>Bacillati</taxon>
        <taxon>Bacillota</taxon>
        <taxon>Tissierellia</taxon>
        <taxon>Tissierellales</taxon>
        <taxon>Tissierellaceae</taxon>
        <taxon>Soehngenia</taxon>
    </lineage>
</organism>
<dbReference type="OrthoDB" id="9783544at2"/>